<name>A0A4R6TY30_9BURK</name>
<evidence type="ECO:0000313" key="2">
    <source>
        <dbReference type="EMBL" id="TDQ38820.1"/>
    </source>
</evidence>
<dbReference type="Proteomes" id="UP000295510">
    <property type="component" value="Unassembled WGS sequence"/>
</dbReference>
<feature type="transmembrane region" description="Helical" evidence="1">
    <location>
        <begin position="35"/>
        <end position="52"/>
    </location>
</feature>
<reference evidence="2 3" key="1">
    <citation type="submission" date="2019-03" db="EMBL/GenBank/DDBJ databases">
        <title>Genomic Encyclopedia of Type Strains, Phase IV (KMG-IV): sequencing the most valuable type-strain genomes for metagenomic binning, comparative biology and taxonomic classification.</title>
        <authorList>
            <person name="Goeker M."/>
        </authorList>
    </citation>
    <scope>NUCLEOTIDE SEQUENCE [LARGE SCALE GENOMIC DNA]</scope>
    <source>
        <strain evidence="2 3">DSM 19605</strain>
    </source>
</reference>
<dbReference type="PANTHER" id="PTHR28008:SF1">
    <property type="entry name" value="DOMAIN PROTEIN, PUTATIVE (AFU_ORTHOLOGUE AFUA_3G10980)-RELATED"/>
    <property type="match status" value="1"/>
</dbReference>
<accession>A0A4R6TY30</accession>
<keyword evidence="1" id="KW-1133">Transmembrane helix</keyword>
<comment type="caution">
    <text evidence="2">The sequence shown here is derived from an EMBL/GenBank/DDBJ whole genome shotgun (WGS) entry which is preliminary data.</text>
</comment>
<keyword evidence="3" id="KW-1185">Reference proteome</keyword>
<dbReference type="AlphaFoldDB" id="A0A4R6TY30"/>
<gene>
    <name evidence="2" type="ORF">DFR43_12026</name>
</gene>
<proteinExistence type="predicted"/>
<protein>
    <submittedName>
        <fullName evidence="2">VanZ like protein</fullName>
    </submittedName>
</protein>
<feature type="transmembrane region" description="Helical" evidence="1">
    <location>
        <begin position="59"/>
        <end position="79"/>
    </location>
</feature>
<dbReference type="PANTHER" id="PTHR28008">
    <property type="entry name" value="DOMAIN PROTEIN, PUTATIVE (AFU_ORTHOLOGUE AFUA_3G10980)-RELATED"/>
    <property type="match status" value="1"/>
</dbReference>
<dbReference type="EMBL" id="SNYL01000020">
    <property type="protein sequence ID" value="TDQ38820.1"/>
    <property type="molecule type" value="Genomic_DNA"/>
</dbReference>
<sequence length="111" mass="12083">MRGLVFWAALTAVVVLSLLPPQHLPEAAFRLWDKAQHAVGFALLTVLGLWAHPRRVRTVLAGLLLLGAGIEIAQGATGWRHADAWDLLANAVGVWAGAWLVFSVRRSWKTG</sequence>
<dbReference type="OrthoDB" id="5568182at2"/>
<organism evidence="2 3">
    <name type="scientific">Tepidicella xavieri</name>
    <dbReference type="NCBI Taxonomy" id="360241"/>
    <lineage>
        <taxon>Bacteria</taxon>
        <taxon>Pseudomonadati</taxon>
        <taxon>Pseudomonadota</taxon>
        <taxon>Betaproteobacteria</taxon>
        <taxon>Burkholderiales</taxon>
        <taxon>Tepidicella</taxon>
    </lineage>
</organism>
<keyword evidence="1" id="KW-0812">Transmembrane</keyword>
<feature type="transmembrane region" description="Helical" evidence="1">
    <location>
        <begin position="85"/>
        <end position="104"/>
    </location>
</feature>
<keyword evidence="1" id="KW-0472">Membrane</keyword>
<evidence type="ECO:0000313" key="3">
    <source>
        <dbReference type="Proteomes" id="UP000295510"/>
    </source>
</evidence>
<evidence type="ECO:0000256" key="1">
    <source>
        <dbReference type="SAM" id="Phobius"/>
    </source>
</evidence>